<keyword evidence="1" id="KW-0732">Signal</keyword>
<reference evidence="3" key="1">
    <citation type="submission" date="2025-08" db="UniProtKB">
        <authorList>
            <consortium name="RefSeq"/>
        </authorList>
    </citation>
    <scope>IDENTIFICATION</scope>
    <source>
        <tissue evidence="3">Whole Larva</tissue>
    </source>
</reference>
<dbReference type="PANTHER" id="PTHR11008:SF29">
    <property type="entry name" value="IP17226P"/>
    <property type="match status" value="1"/>
</dbReference>
<dbReference type="PANTHER" id="PTHR11008">
    <property type="entry name" value="PROTEIN TAKEOUT-LIKE PROTEIN"/>
    <property type="match status" value="1"/>
</dbReference>
<dbReference type="SMART" id="SM00700">
    <property type="entry name" value="JHBP"/>
    <property type="match status" value="1"/>
</dbReference>
<dbReference type="InterPro" id="IPR038606">
    <property type="entry name" value="To_sf"/>
</dbReference>
<organism evidence="2 3">
    <name type="scientific">Nicrophorus vespilloides</name>
    <name type="common">Boreal carrion beetle</name>
    <dbReference type="NCBI Taxonomy" id="110193"/>
    <lineage>
        <taxon>Eukaryota</taxon>
        <taxon>Metazoa</taxon>
        <taxon>Ecdysozoa</taxon>
        <taxon>Arthropoda</taxon>
        <taxon>Hexapoda</taxon>
        <taxon>Insecta</taxon>
        <taxon>Pterygota</taxon>
        <taxon>Neoptera</taxon>
        <taxon>Endopterygota</taxon>
        <taxon>Coleoptera</taxon>
        <taxon>Polyphaga</taxon>
        <taxon>Staphyliniformia</taxon>
        <taxon>Silphidae</taxon>
        <taxon>Nicrophorinae</taxon>
        <taxon>Nicrophorus</taxon>
    </lineage>
</organism>
<sequence length="457" mass="51131">MIKNIVCFVVLGFVSISTANPLLGFQRNDFLEAIIEDSLDCLRVLIRDGVPELDIPSLNPIIIEDQDINFNDSLITGNYKLNSLKLEGVPNFETRKIKFEGFELNFNFYANLSLKGFYSGEGLIENNLPLNGIGEIDLNAEVFIDGSTGFLIKDGLKLNDFQIYLAIIPNMKVTGSQENEEVCAIFSEKLNEKFNKDINNNRESISQILSPIVEQYLNKFTNITSTPEIGEMLEIIVRKYNFIMMAAVQILALLLLALCSHAADDLQKENQFIDKYLDIELLPDPLEIADIDLTLTEDLIAGKLKTNGLVLTGGKALKLDIVDFKDFSGNLNLHLTGNYFADVLILKLVPITGEGDLDIQAAINLAGHLDMSGDYMLNFSEFKVIPIIKITGLKGDERMSKLISRQLTDLVTELIIEFEQPICKFLTCFIEKKDLNLCLSGSTTNFYSQLQNILIAK</sequence>
<feature type="chain" id="PRO_5045116890" evidence="1">
    <location>
        <begin position="20"/>
        <end position="457"/>
    </location>
</feature>
<dbReference type="RefSeq" id="XP_017777877.1">
    <property type="nucleotide sequence ID" value="XM_017922388.1"/>
</dbReference>
<accession>A0ABM1MTH7</accession>
<feature type="signal peptide" evidence="1">
    <location>
        <begin position="1"/>
        <end position="19"/>
    </location>
</feature>
<name>A0ABM1MTH7_NICVS</name>
<proteinExistence type="predicted"/>
<dbReference type="Pfam" id="PF06585">
    <property type="entry name" value="JHBP"/>
    <property type="match status" value="1"/>
</dbReference>
<gene>
    <name evidence="3" type="primary">LOC108563648</name>
</gene>
<evidence type="ECO:0000313" key="3">
    <source>
        <dbReference type="RefSeq" id="XP_017777877.1"/>
    </source>
</evidence>
<protein>
    <submittedName>
        <fullName evidence="3">Uncharacterized protein LOC108563648</fullName>
    </submittedName>
</protein>
<dbReference type="InterPro" id="IPR010562">
    <property type="entry name" value="Haemolymph_juvenile_hormone-bd"/>
</dbReference>
<dbReference type="Proteomes" id="UP000695000">
    <property type="component" value="Unplaced"/>
</dbReference>
<evidence type="ECO:0000256" key="1">
    <source>
        <dbReference type="SAM" id="SignalP"/>
    </source>
</evidence>
<dbReference type="GeneID" id="108563648"/>
<keyword evidence="2" id="KW-1185">Reference proteome</keyword>
<evidence type="ECO:0000313" key="2">
    <source>
        <dbReference type="Proteomes" id="UP000695000"/>
    </source>
</evidence>
<dbReference type="Gene3D" id="3.15.10.30">
    <property type="entry name" value="Haemolymph juvenile hormone binding protein"/>
    <property type="match status" value="2"/>
</dbReference>